<sequence length="148" mass="16815">MSSIAERKALANACKSEEWSKAIRILDSIISKSFSAQDLWYILFSSYFLLSLSTMYLMVFALESAVLALWELSLCGFLPFFGVSSNRAFCYRQLELHKHTIKDCDKAIELNPTLLQAFILKVYECGACAATQVFRIYNVFTKCEYGAL</sequence>
<evidence type="ECO:0000313" key="2">
    <source>
        <dbReference type="EMBL" id="ERN03693.1"/>
    </source>
</evidence>
<dbReference type="Gramene" id="ERN03693">
    <property type="protein sequence ID" value="ERN03693"/>
    <property type="gene ID" value="AMTR_s00144p00107300"/>
</dbReference>
<dbReference type="PANTHER" id="PTHR44749">
    <property type="entry name" value="SUPPRESSOR OF RPS4-RLD 1"/>
    <property type="match status" value="1"/>
</dbReference>
<dbReference type="InterPro" id="IPR011990">
    <property type="entry name" value="TPR-like_helical_dom_sf"/>
</dbReference>
<organism evidence="2 3">
    <name type="scientific">Amborella trichopoda</name>
    <dbReference type="NCBI Taxonomy" id="13333"/>
    <lineage>
        <taxon>Eukaryota</taxon>
        <taxon>Viridiplantae</taxon>
        <taxon>Streptophyta</taxon>
        <taxon>Embryophyta</taxon>
        <taxon>Tracheophyta</taxon>
        <taxon>Spermatophyta</taxon>
        <taxon>Magnoliopsida</taxon>
        <taxon>Amborellales</taxon>
        <taxon>Amborellaceae</taxon>
        <taxon>Amborella</taxon>
    </lineage>
</organism>
<keyword evidence="1" id="KW-0472">Membrane</keyword>
<keyword evidence="1" id="KW-1133">Transmembrane helix</keyword>
<proteinExistence type="predicted"/>
<protein>
    <submittedName>
        <fullName evidence="2">Uncharacterized protein</fullName>
    </submittedName>
</protein>
<dbReference type="EMBL" id="KI394342">
    <property type="protein sequence ID" value="ERN03693.1"/>
    <property type="molecule type" value="Genomic_DNA"/>
</dbReference>
<evidence type="ECO:0000256" key="1">
    <source>
        <dbReference type="SAM" id="Phobius"/>
    </source>
</evidence>
<feature type="transmembrane region" description="Helical" evidence="1">
    <location>
        <begin position="65"/>
        <end position="83"/>
    </location>
</feature>
<dbReference type="HOGENOM" id="CLU_1761245_0_0_1"/>
<dbReference type="PANTHER" id="PTHR44749:SF1">
    <property type="entry name" value="TETRATRICOPEPTIDE-LIKE HELICAL DOMAIN-CONTAINING PROTEIN"/>
    <property type="match status" value="1"/>
</dbReference>
<reference evidence="3" key="1">
    <citation type="journal article" date="2013" name="Science">
        <title>The Amborella genome and the evolution of flowering plants.</title>
        <authorList>
            <consortium name="Amborella Genome Project"/>
        </authorList>
    </citation>
    <scope>NUCLEOTIDE SEQUENCE [LARGE SCALE GENOMIC DNA]</scope>
</reference>
<dbReference type="AlphaFoldDB" id="W1P703"/>
<dbReference type="STRING" id="13333.W1P703"/>
<feature type="transmembrane region" description="Helical" evidence="1">
    <location>
        <begin position="39"/>
        <end position="59"/>
    </location>
</feature>
<dbReference type="SUPFAM" id="SSF48452">
    <property type="entry name" value="TPR-like"/>
    <property type="match status" value="1"/>
</dbReference>
<dbReference type="GO" id="GO:0045892">
    <property type="term" value="P:negative regulation of DNA-templated transcription"/>
    <property type="evidence" value="ECO:0007669"/>
    <property type="project" value="InterPro"/>
</dbReference>
<dbReference type="Gene3D" id="1.25.40.10">
    <property type="entry name" value="Tetratricopeptide repeat domain"/>
    <property type="match status" value="1"/>
</dbReference>
<gene>
    <name evidence="2" type="ORF">AMTR_s00144p00107300</name>
</gene>
<dbReference type="eggNOG" id="KOG1124">
    <property type="taxonomic scope" value="Eukaryota"/>
</dbReference>
<keyword evidence="1" id="KW-0812">Transmembrane</keyword>
<evidence type="ECO:0000313" key="3">
    <source>
        <dbReference type="Proteomes" id="UP000017836"/>
    </source>
</evidence>
<name>W1P703_AMBTC</name>
<dbReference type="Proteomes" id="UP000017836">
    <property type="component" value="Unassembled WGS sequence"/>
</dbReference>
<dbReference type="InterPro" id="IPR044650">
    <property type="entry name" value="SRFR1-like"/>
</dbReference>
<keyword evidence="3" id="KW-1185">Reference proteome</keyword>
<accession>W1P703</accession>